<dbReference type="VEuPathDB" id="MicrosporidiaDB:M970_100700"/>
<evidence type="ECO:0000313" key="2">
    <source>
        <dbReference type="EMBL" id="AGE96287.1"/>
    </source>
</evidence>
<dbReference type="InterPro" id="IPR019340">
    <property type="entry name" value="Histone_AcTrfase_su3"/>
</dbReference>
<sequence length="256" mass="29644">MGGLEANRRKHSEEDGLLRSTRAEISGEDGRVAGPVANQIQHSEFEAFLESYFPEIDEEKFVKAVSETVIDEEWLEMVSRGESQSRREATVRGLVGCLVDDGDILDDCRRFLDERASSGTEEEGLLEMEEMLASSSGSVEHLIKMYREQVAVNNRRKSLLGKRLRERLAYQGYWTVLRAIDYDIESLFVKRKRKRKKKEGVDEKVRQALERRSEFVELFRDVSLLEDDYKDYEDLFDPTEDVDVDGCGIRPYDYFS</sequence>
<reference evidence="2" key="1">
    <citation type="journal article" date="2013" name="Eukaryot. Cell">
        <title>Extremely Reduced Levels of Heterozygosity in the Vertebrate Pathogen Encephalitozoon cuniculi.</title>
        <authorList>
            <person name="Selman M."/>
            <person name="Sak B."/>
            <person name="Kvac M."/>
            <person name="Farinelli L."/>
            <person name="Weiss L.M."/>
            <person name="Corradi N."/>
        </authorList>
    </citation>
    <scope>NUCLEOTIDE SEQUENCE</scope>
</reference>
<dbReference type="Pfam" id="PF10198">
    <property type="entry name" value="Ada3"/>
    <property type="match status" value="1"/>
</dbReference>
<gene>
    <name evidence="2" type="ORF">ECU10_0790</name>
</gene>
<dbReference type="VEuPathDB" id="MicrosporidiaDB:AEWD_100700"/>
<accession>M1KAB8</accession>
<name>M1KAB8_ENCCN</name>
<dbReference type="VEuPathDB" id="MicrosporidiaDB:AEWR_100700"/>
<dbReference type="AlphaFoldDB" id="M1KAB8"/>
<protein>
    <submittedName>
        <fullName evidence="2">Uncharacterized protein</fullName>
    </submittedName>
</protein>
<dbReference type="EMBL" id="KC513615">
    <property type="protein sequence ID" value="AGE96287.1"/>
    <property type="molecule type" value="Genomic_DNA"/>
</dbReference>
<proteinExistence type="predicted"/>
<organism evidence="2">
    <name type="scientific">Encephalitozoon cuniculi</name>
    <name type="common">Microsporidian parasite</name>
    <dbReference type="NCBI Taxonomy" id="6035"/>
    <lineage>
        <taxon>Eukaryota</taxon>
        <taxon>Fungi</taxon>
        <taxon>Fungi incertae sedis</taxon>
        <taxon>Microsporidia</taxon>
        <taxon>Unikaryonidae</taxon>
        <taxon>Encephalitozoon</taxon>
    </lineage>
</organism>
<dbReference type="VEuPathDB" id="MicrosporidiaDB:ECU10_0790"/>
<evidence type="ECO:0000256" key="1">
    <source>
        <dbReference type="SAM" id="MobiDB-lite"/>
    </source>
</evidence>
<feature type="region of interest" description="Disordered" evidence="1">
    <location>
        <begin position="1"/>
        <end position="30"/>
    </location>
</feature>
<dbReference type="VEuPathDB" id="MicrosporidiaDB:AEWQ_100700"/>